<evidence type="ECO:0000313" key="1">
    <source>
        <dbReference type="EMBL" id="SOB59523.1"/>
    </source>
</evidence>
<dbReference type="AlphaFoldDB" id="A0A2C8FAE4"/>
<keyword evidence="2" id="KW-1185">Reference proteome</keyword>
<gene>
    <name evidence="1" type="ORF">DPRO_2614</name>
</gene>
<sequence length="198" mass="22019">MSKRLDVTMFGTGYRVGAILLSQQTISAGVAAYGRREWHVLLMDIALGVASSQKVKQVNQVVGANLSPLFVSEGIAMQDEEFGMEIFHEGRPVSFTQVDAARRIPRPEQFLSQGKAKDVLGVYHARRDTALSFRWDDVDAFRQEDVTLSIDNCTRLLGGKFKLELAVGVTWKGGAGRNVGVDRNEEWGYFGHVFHQKS</sequence>
<protein>
    <submittedName>
        <fullName evidence="1">Uncharacterized protein</fullName>
    </submittedName>
</protein>
<reference evidence="2" key="1">
    <citation type="submission" date="2017-09" db="EMBL/GenBank/DDBJ databases">
        <authorList>
            <person name="Regsiter A."/>
            <person name="William W."/>
        </authorList>
    </citation>
    <scope>NUCLEOTIDE SEQUENCE [LARGE SCALE GENOMIC DNA]</scope>
    <source>
        <strain evidence="2">500-1</strain>
    </source>
</reference>
<dbReference type="Proteomes" id="UP000219215">
    <property type="component" value="Chromosome DPRO"/>
</dbReference>
<proteinExistence type="predicted"/>
<accession>A0A2C8FAE4</accession>
<dbReference type="OrthoDB" id="5455668at2"/>
<name>A0A2C8FAE4_9BACT</name>
<dbReference type="EMBL" id="LT907975">
    <property type="protein sequence ID" value="SOB59523.1"/>
    <property type="molecule type" value="Genomic_DNA"/>
</dbReference>
<dbReference type="KEGG" id="pprf:DPRO_2614"/>
<organism evidence="1 2">
    <name type="scientific">Pseudodesulfovibrio profundus</name>
    <dbReference type="NCBI Taxonomy" id="57320"/>
    <lineage>
        <taxon>Bacteria</taxon>
        <taxon>Pseudomonadati</taxon>
        <taxon>Thermodesulfobacteriota</taxon>
        <taxon>Desulfovibrionia</taxon>
        <taxon>Desulfovibrionales</taxon>
        <taxon>Desulfovibrionaceae</taxon>
    </lineage>
</organism>
<dbReference type="RefSeq" id="WP_097012383.1">
    <property type="nucleotide sequence ID" value="NZ_LT907975.1"/>
</dbReference>
<evidence type="ECO:0000313" key="2">
    <source>
        <dbReference type="Proteomes" id="UP000219215"/>
    </source>
</evidence>